<evidence type="ECO:0000313" key="12">
    <source>
        <dbReference type="Proteomes" id="UP000233160"/>
    </source>
</evidence>
<keyword evidence="5" id="KW-0813">Transport</keyword>
<dbReference type="GO" id="GO:0070328">
    <property type="term" value="P:triglyceride homeostasis"/>
    <property type="evidence" value="ECO:0007669"/>
    <property type="project" value="Ensembl"/>
</dbReference>
<sequence length="127" mass="14848">MSLLRCRFRVPPSLCFCVLVLARVVACQTHVPPGTPSPPPELKKSHWRHVQSRVKQLMEPLVTKTRERWQWFWEPRAFQGFLQTYYADHLRDLGPRTKAWLLSCKDNLLNKAHGLCPRLLCGDKDQD</sequence>
<evidence type="ECO:0000256" key="1">
    <source>
        <dbReference type="ARBA" id="ARBA00003688"/>
    </source>
</evidence>
<dbReference type="CTD" id="346"/>
<dbReference type="PANTHER" id="PTHR32288:SF0">
    <property type="entry name" value="APOLIPOPROTEIN C-IV"/>
    <property type="match status" value="1"/>
</dbReference>
<evidence type="ECO:0000256" key="6">
    <source>
        <dbReference type="ARBA" id="ARBA00022525"/>
    </source>
</evidence>
<dbReference type="RefSeq" id="XP_012508844.1">
    <property type="nucleotide sequence ID" value="XM_012653390.1"/>
</dbReference>
<keyword evidence="7 10" id="KW-0732">Signal</keyword>
<evidence type="ECO:0000256" key="7">
    <source>
        <dbReference type="ARBA" id="ARBA00022729"/>
    </source>
</evidence>
<dbReference type="Ensembl" id="ENSPCOT00000025880.1">
    <property type="protein sequence ID" value="ENSPCOP00000015265.1"/>
    <property type="gene ID" value="ENSPCOG00000019360.1"/>
</dbReference>
<keyword evidence="12" id="KW-1185">Reference proteome</keyword>
<comment type="subcellular location">
    <subcellularLocation>
        <location evidence="2">Secreted</location>
    </subcellularLocation>
</comment>
<dbReference type="GeneTree" id="ENSGT00390000015914"/>
<dbReference type="GO" id="GO:0019915">
    <property type="term" value="P:lipid storage"/>
    <property type="evidence" value="ECO:0007669"/>
    <property type="project" value="Ensembl"/>
</dbReference>
<dbReference type="GO" id="GO:0010890">
    <property type="term" value="P:positive regulation of triglyceride storage"/>
    <property type="evidence" value="ECO:0007669"/>
    <property type="project" value="TreeGrafter"/>
</dbReference>
<evidence type="ECO:0000256" key="5">
    <source>
        <dbReference type="ARBA" id="ARBA00022448"/>
    </source>
</evidence>
<dbReference type="GeneID" id="105817648"/>
<evidence type="ECO:0000256" key="10">
    <source>
        <dbReference type="SAM" id="SignalP"/>
    </source>
</evidence>
<gene>
    <name evidence="11" type="primary">APOC4</name>
</gene>
<dbReference type="PANTHER" id="PTHR32288">
    <property type="entry name" value="APOLIPOPROTEIN C-IV"/>
    <property type="match status" value="1"/>
</dbReference>
<proteinExistence type="inferred from homology"/>
<comment type="function">
    <text evidence="1">May participate in lipoprotein metabolism.</text>
</comment>
<dbReference type="KEGG" id="pcoq:105817648"/>
<comment type="similarity">
    <text evidence="3">Belongs to the apolipoprotein C4 family.</text>
</comment>
<keyword evidence="8" id="KW-0445">Lipid transport</keyword>
<dbReference type="Proteomes" id="UP000233160">
    <property type="component" value="Unassembled WGS sequence"/>
</dbReference>
<evidence type="ECO:0000313" key="11">
    <source>
        <dbReference type="Ensembl" id="ENSPCOP00000015265.1"/>
    </source>
</evidence>
<evidence type="ECO:0000256" key="2">
    <source>
        <dbReference type="ARBA" id="ARBA00004613"/>
    </source>
</evidence>
<evidence type="ECO:0000256" key="4">
    <source>
        <dbReference type="ARBA" id="ARBA00013939"/>
    </source>
</evidence>
<dbReference type="Pfam" id="PF15119">
    <property type="entry name" value="APOC4"/>
    <property type="match status" value="1"/>
</dbReference>
<dbReference type="AlphaFoldDB" id="A0A2K6FMR6"/>
<dbReference type="OrthoDB" id="9449255at2759"/>
<reference evidence="11" key="2">
    <citation type="submission" date="2025-09" db="UniProtKB">
        <authorList>
            <consortium name="Ensembl"/>
        </authorList>
    </citation>
    <scope>IDENTIFICATION</scope>
</reference>
<dbReference type="STRING" id="379532.ENSPCOP00000015265"/>
<evidence type="ECO:0000256" key="9">
    <source>
        <dbReference type="ARBA" id="ARBA00031172"/>
    </source>
</evidence>
<protein>
    <recommendedName>
        <fullName evidence="4">Apolipoprotein C-IV</fullName>
    </recommendedName>
    <alternativeName>
        <fullName evidence="9">Apolipoprotein C4</fullName>
    </alternativeName>
</protein>
<dbReference type="OMA" id="KWQWFWG"/>
<feature type="chain" id="PRO_5014439849" description="Apolipoprotein C-IV" evidence="10">
    <location>
        <begin position="28"/>
        <end position="127"/>
    </location>
</feature>
<feature type="signal peptide" evidence="10">
    <location>
        <begin position="1"/>
        <end position="27"/>
    </location>
</feature>
<reference evidence="11" key="1">
    <citation type="submission" date="2025-08" db="UniProtKB">
        <authorList>
            <consortium name="Ensembl"/>
        </authorList>
    </citation>
    <scope>IDENTIFICATION</scope>
</reference>
<name>A0A2K6FMR6_PROCO</name>
<dbReference type="GO" id="GO:0034364">
    <property type="term" value="C:high-density lipoprotein particle"/>
    <property type="evidence" value="ECO:0007669"/>
    <property type="project" value="Ensembl"/>
</dbReference>
<dbReference type="GO" id="GO:0034361">
    <property type="term" value="C:very-low-density lipoprotein particle"/>
    <property type="evidence" value="ECO:0007669"/>
    <property type="project" value="Ensembl"/>
</dbReference>
<dbReference type="InterPro" id="IPR028120">
    <property type="entry name" value="APOC4"/>
</dbReference>
<keyword evidence="6" id="KW-0964">Secreted</keyword>
<evidence type="ECO:0000256" key="3">
    <source>
        <dbReference type="ARBA" id="ARBA00007402"/>
    </source>
</evidence>
<accession>A0A2K6FMR6</accession>
<evidence type="ECO:0000256" key="8">
    <source>
        <dbReference type="ARBA" id="ARBA00023055"/>
    </source>
</evidence>
<organism evidence="11 12">
    <name type="scientific">Propithecus coquereli</name>
    <name type="common">Coquerel's sifaka</name>
    <name type="synonym">Propithecus verreauxi coquereli</name>
    <dbReference type="NCBI Taxonomy" id="379532"/>
    <lineage>
        <taxon>Eukaryota</taxon>
        <taxon>Metazoa</taxon>
        <taxon>Chordata</taxon>
        <taxon>Craniata</taxon>
        <taxon>Vertebrata</taxon>
        <taxon>Euteleostomi</taxon>
        <taxon>Mammalia</taxon>
        <taxon>Eutheria</taxon>
        <taxon>Euarchontoglires</taxon>
        <taxon>Primates</taxon>
        <taxon>Strepsirrhini</taxon>
        <taxon>Lemuriformes</taxon>
        <taxon>Indriidae</taxon>
        <taxon>Propithecus</taxon>
    </lineage>
</organism>
<dbReference type="GO" id="GO:0006869">
    <property type="term" value="P:lipid transport"/>
    <property type="evidence" value="ECO:0007669"/>
    <property type="project" value="UniProtKB-KW"/>
</dbReference>